<dbReference type="InterPro" id="IPR018193">
    <property type="entry name" value="Glyc_kinase_flavodox-like_fold"/>
</dbReference>
<protein>
    <submittedName>
        <fullName evidence="1">Glycerate-2- kinase</fullName>
        <ecNumber evidence="1">2.7.1.31</ecNumber>
    </submittedName>
</protein>
<dbReference type="SUPFAM" id="SSF110738">
    <property type="entry name" value="Glycerate kinase I"/>
    <property type="match status" value="1"/>
</dbReference>
<accession>A0A3S4LRR5</accession>
<dbReference type="PANTHER" id="PTHR21599:SF7">
    <property type="entry name" value="GLYCERATE 2-KINASE"/>
    <property type="match status" value="1"/>
</dbReference>
<proteinExistence type="predicted"/>
<keyword evidence="1" id="KW-0808">Transferase</keyword>
<evidence type="ECO:0000313" key="1">
    <source>
        <dbReference type="EMBL" id="VEB53798.1"/>
    </source>
</evidence>
<name>A0A3S4LRR5_SALET</name>
<dbReference type="PANTHER" id="PTHR21599">
    <property type="entry name" value="GLYCERATE KINASE"/>
    <property type="match status" value="1"/>
</dbReference>
<dbReference type="Pfam" id="PF02595">
    <property type="entry name" value="Gly_kinase"/>
    <property type="match status" value="1"/>
</dbReference>
<dbReference type="EMBL" id="LR134190">
    <property type="protein sequence ID" value="VEB53798.1"/>
    <property type="molecule type" value="Genomic_DNA"/>
</dbReference>
<dbReference type="Gene3D" id="3.90.1510.10">
    <property type="entry name" value="Glycerate kinase, domain 2"/>
    <property type="match status" value="1"/>
</dbReference>
<gene>
    <name evidence="1" type="primary">glxK_2</name>
    <name evidence="1" type="ORF">NCTC6754_02953</name>
</gene>
<dbReference type="AlphaFoldDB" id="A0A3S4LRR5"/>
<dbReference type="Proteomes" id="UP000269208">
    <property type="component" value="Chromosome"/>
</dbReference>
<dbReference type="GO" id="GO:0031388">
    <property type="term" value="P:organic acid phosphorylation"/>
    <property type="evidence" value="ECO:0007669"/>
    <property type="project" value="InterPro"/>
</dbReference>
<evidence type="ECO:0000313" key="2">
    <source>
        <dbReference type="Proteomes" id="UP000269208"/>
    </source>
</evidence>
<dbReference type="InterPro" id="IPR004381">
    <property type="entry name" value="Glycerate_kinase"/>
</dbReference>
<organism evidence="1 2">
    <name type="scientific">Salmonella enterica I</name>
    <dbReference type="NCBI Taxonomy" id="59201"/>
    <lineage>
        <taxon>Bacteria</taxon>
        <taxon>Pseudomonadati</taxon>
        <taxon>Pseudomonadota</taxon>
        <taxon>Gammaproteobacteria</taxon>
        <taxon>Enterobacterales</taxon>
        <taxon>Enterobacteriaceae</taxon>
        <taxon>Salmonella</taxon>
    </lineage>
</organism>
<dbReference type="NCBIfam" id="TIGR00045">
    <property type="entry name" value="glycerate kinase"/>
    <property type="match status" value="1"/>
</dbReference>
<dbReference type="EC" id="2.7.1.31" evidence="1"/>
<reference evidence="1 2" key="1">
    <citation type="submission" date="2018-12" db="EMBL/GenBank/DDBJ databases">
        <authorList>
            <consortium name="Pathogen Informatics"/>
        </authorList>
    </citation>
    <scope>NUCLEOTIDE SEQUENCE [LARGE SCALE GENOMIC DNA]</scope>
    <source>
        <strain evidence="1 2">NCTC6754</strain>
    </source>
</reference>
<sequence>MVKPRLLKWRRPADWRWFPPEKRNPLITTSRGTGELILQALESGASNIIIGIGGSATNDGGAGMMQALGAKLRDANGADIGYGGGSLHCLSDIDISELDPRLKLCAIRVACDVSNPLIGDNGASRIFGPQKGATEENIVELDRNLAHYADIIKKIAECRRKGGARRRRGRRYGGGVNGFSRCGITQRDRNCHGGTEPGGAYPRLYAGGGREKGGLIAKVFAVKCRLASRMWRKNIISQ</sequence>
<keyword evidence="1" id="KW-0418">Kinase</keyword>
<dbReference type="InterPro" id="IPR036129">
    <property type="entry name" value="Glycerate_kinase_sf"/>
</dbReference>
<dbReference type="GO" id="GO:0008887">
    <property type="term" value="F:glycerate kinase activity"/>
    <property type="evidence" value="ECO:0007669"/>
    <property type="project" value="UniProtKB-EC"/>
</dbReference>